<organism evidence="1 2">
    <name type="scientific">Sphingosinicella xenopeptidilytica</name>
    <dbReference type="NCBI Taxonomy" id="364098"/>
    <lineage>
        <taxon>Bacteria</taxon>
        <taxon>Pseudomonadati</taxon>
        <taxon>Pseudomonadota</taxon>
        <taxon>Alphaproteobacteria</taxon>
        <taxon>Sphingomonadales</taxon>
        <taxon>Sphingosinicellaceae</taxon>
        <taxon>Sphingosinicella</taxon>
    </lineage>
</organism>
<reference evidence="2" key="1">
    <citation type="journal article" date="2019" name="Int. J. Syst. Evol. Microbiol.">
        <title>The Global Catalogue of Microorganisms (GCM) 10K type strain sequencing project: providing services to taxonomists for standard genome sequencing and annotation.</title>
        <authorList>
            <consortium name="The Broad Institute Genomics Platform"/>
            <consortium name="The Broad Institute Genome Sequencing Center for Infectious Disease"/>
            <person name="Wu L."/>
            <person name="Ma J."/>
        </authorList>
    </citation>
    <scope>NUCLEOTIDE SEQUENCE [LARGE SCALE GENOMIC DNA]</scope>
    <source>
        <strain evidence="2">CCUG 52537</strain>
    </source>
</reference>
<dbReference type="RefSeq" id="WP_381490551.1">
    <property type="nucleotide sequence ID" value="NZ_JBHTIK010000005.1"/>
</dbReference>
<comment type="caution">
    <text evidence="1">The sequence shown here is derived from an EMBL/GenBank/DDBJ whole genome shotgun (WGS) entry which is preliminary data.</text>
</comment>
<sequence length="85" mass="9094">MPSAPALEARARSRGYELVDPRGEIVALFLGRGAGWLASGTPLIGLTGYSDMHLMRDIARSAGRSLRHVAARTAPSGPSGFFWRV</sequence>
<protein>
    <submittedName>
        <fullName evidence="1">Uncharacterized protein</fullName>
    </submittedName>
</protein>
<evidence type="ECO:0000313" key="2">
    <source>
        <dbReference type="Proteomes" id="UP001597124"/>
    </source>
</evidence>
<name>A0ABW3C5Y0_SPHXN</name>
<dbReference type="Proteomes" id="UP001597124">
    <property type="component" value="Unassembled WGS sequence"/>
</dbReference>
<dbReference type="EMBL" id="JBHTIK010000005">
    <property type="protein sequence ID" value="MFD0848927.1"/>
    <property type="molecule type" value="Genomic_DNA"/>
</dbReference>
<gene>
    <name evidence="1" type="ORF">ACFQ00_11375</name>
</gene>
<evidence type="ECO:0000313" key="1">
    <source>
        <dbReference type="EMBL" id="MFD0848927.1"/>
    </source>
</evidence>
<proteinExistence type="predicted"/>
<keyword evidence="2" id="KW-1185">Reference proteome</keyword>
<accession>A0ABW3C5Y0</accession>